<dbReference type="EMBL" id="BSUM01000001">
    <property type="protein sequence ID" value="GMA30412.1"/>
    <property type="molecule type" value="Genomic_DNA"/>
</dbReference>
<evidence type="ECO:0000313" key="3">
    <source>
        <dbReference type="EMBL" id="GMA30412.1"/>
    </source>
</evidence>
<feature type="transmembrane region" description="Helical" evidence="2">
    <location>
        <begin position="53"/>
        <end position="72"/>
    </location>
</feature>
<feature type="region of interest" description="Disordered" evidence="1">
    <location>
        <begin position="1"/>
        <end position="39"/>
    </location>
</feature>
<proteinExistence type="predicted"/>
<evidence type="ECO:0000256" key="2">
    <source>
        <dbReference type="SAM" id="Phobius"/>
    </source>
</evidence>
<name>A0AA37UWJ8_9MICO</name>
<dbReference type="AlphaFoldDB" id="A0AA37UWJ8"/>
<protein>
    <submittedName>
        <fullName evidence="3">Uncharacterized protein</fullName>
    </submittedName>
</protein>
<comment type="caution">
    <text evidence="3">The sequence shown here is derived from an EMBL/GenBank/DDBJ whole genome shotgun (WGS) entry which is preliminary data.</text>
</comment>
<dbReference type="Proteomes" id="UP001157161">
    <property type="component" value="Unassembled WGS sequence"/>
</dbReference>
<feature type="compositionally biased region" description="Basic and acidic residues" evidence="1">
    <location>
        <begin position="1"/>
        <end position="15"/>
    </location>
</feature>
<evidence type="ECO:0000256" key="1">
    <source>
        <dbReference type="SAM" id="MobiDB-lite"/>
    </source>
</evidence>
<evidence type="ECO:0000313" key="4">
    <source>
        <dbReference type="Proteomes" id="UP001157161"/>
    </source>
</evidence>
<accession>A0AA37UWJ8</accession>
<dbReference type="RefSeq" id="WP_284249039.1">
    <property type="nucleotide sequence ID" value="NZ_BSUM01000001.1"/>
</dbReference>
<gene>
    <name evidence="3" type="ORF">GCM10025875_04040</name>
</gene>
<reference evidence="3" key="2">
    <citation type="submission" date="2023-02" db="EMBL/GenBank/DDBJ databases">
        <authorList>
            <person name="Sun Q."/>
            <person name="Mori K."/>
        </authorList>
    </citation>
    <scope>NUCLEOTIDE SEQUENCE</scope>
    <source>
        <strain evidence="3">NBRC 112290</strain>
    </source>
</reference>
<keyword evidence="2" id="KW-1133">Transmembrane helix</keyword>
<keyword evidence="2" id="KW-0812">Transmembrane</keyword>
<sequence length="73" mass="7792">MTEPSEKRDVPDRSPELLSSLGPGSNGTGGVSPSFRLPPRIEDVDRKPSRLHVVSLAVVCLVIVGVVVFLAVR</sequence>
<keyword evidence="2" id="KW-0472">Membrane</keyword>
<organism evidence="3 4">
    <name type="scientific">Litorihabitans aurantiacus</name>
    <dbReference type="NCBI Taxonomy" id="1930061"/>
    <lineage>
        <taxon>Bacteria</taxon>
        <taxon>Bacillati</taxon>
        <taxon>Actinomycetota</taxon>
        <taxon>Actinomycetes</taxon>
        <taxon>Micrococcales</taxon>
        <taxon>Beutenbergiaceae</taxon>
        <taxon>Litorihabitans</taxon>
    </lineage>
</organism>
<keyword evidence="4" id="KW-1185">Reference proteome</keyword>
<reference evidence="3" key="1">
    <citation type="journal article" date="2014" name="Int. J. Syst. Evol. Microbiol.">
        <title>Complete genome sequence of Corynebacterium casei LMG S-19264T (=DSM 44701T), isolated from a smear-ripened cheese.</title>
        <authorList>
            <consortium name="US DOE Joint Genome Institute (JGI-PGF)"/>
            <person name="Walter F."/>
            <person name="Albersmeier A."/>
            <person name="Kalinowski J."/>
            <person name="Ruckert C."/>
        </authorList>
    </citation>
    <scope>NUCLEOTIDE SEQUENCE</scope>
    <source>
        <strain evidence="3">NBRC 112290</strain>
    </source>
</reference>